<organism evidence="2 3">
    <name type="scientific">Streptomyces chlorus</name>
    <dbReference type="NCBI Taxonomy" id="887452"/>
    <lineage>
        <taxon>Bacteria</taxon>
        <taxon>Bacillati</taxon>
        <taxon>Actinomycetota</taxon>
        <taxon>Actinomycetes</taxon>
        <taxon>Kitasatosporales</taxon>
        <taxon>Streptomycetaceae</taxon>
        <taxon>Streptomyces</taxon>
    </lineage>
</organism>
<sequence>MNGPDAGHHQADDDEVRTPPEPDVSVPAPFVITKEHRRFTEFADAVRRDRYIGLCYGPPGVGKTLSARHYAGWDEVAPYLDEFTLIDGRPVPESALTARTVVYTSEVYDTPRSV</sequence>
<feature type="compositionally biased region" description="Basic and acidic residues" evidence="1">
    <location>
        <begin position="1"/>
        <end position="20"/>
    </location>
</feature>
<reference evidence="3" key="1">
    <citation type="journal article" date="2019" name="Int. J. Syst. Evol. Microbiol.">
        <title>The Global Catalogue of Microorganisms (GCM) 10K type strain sequencing project: providing services to taxonomists for standard genome sequencing and annotation.</title>
        <authorList>
            <consortium name="The Broad Institute Genomics Platform"/>
            <consortium name="The Broad Institute Genome Sequencing Center for Infectious Disease"/>
            <person name="Wu L."/>
            <person name="Ma J."/>
        </authorList>
    </citation>
    <scope>NUCLEOTIDE SEQUENCE [LARGE SCALE GENOMIC DNA]</scope>
    <source>
        <strain evidence="3">JCM 10411</strain>
    </source>
</reference>
<feature type="region of interest" description="Disordered" evidence="1">
    <location>
        <begin position="1"/>
        <end position="27"/>
    </location>
</feature>
<evidence type="ECO:0008006" key="4">
    <source>
        <dbReference type="Google" id="ProtNLM"/>
    </source>
</evidence>
<accession>A0ABW1DNW3</accession>
<dbReference type="RefSeq" id="WP_381356510.1">
    <property type="nucleotide sequence ID" value="NZ_JBHSOA010000002.1"/>
</dbReference>
<keyword evidence="3" id="KW-1185">Reference proteome</keyword>
<dbReference type="SUPFAM" id="SSF52540">
    <property type="entry name" value="P-loop containing nucleoside triphosphate hydrolases"/>
    <property type="match status" value="1"/>
</dbReference>
<name>A0ABW1DNW3_9ACTN</name>
<evidence type="ECO:0000313" key="3">
    <source>
        <dbReference type="Proteomes" id="UP001596180"/>
    </source>
</evidence>
<proteinExistence type="predicted"/>
<dbReference type="InterPro" id="IPR027417">
    <property type="entry name" value="P-loop_NTPase"/>
</dbReference>
<evidence type="ECO:0000256" key="1">
    <source>
        <dbReference type="SAM" id="MobiDB-lite"/>
    </source>
</evidence>
<evidence type="ECO:0000313" key="2">
    <source>
        <dbReference type="EMBL" id="MFC5850347.1"/>
    </source>
</evidence>
<gene>
    <name evidence="2" type="ORF">ACFPZI_00375</name>
</gene>
<comment type="caution">
    <text evidence="2">The sequence shown here is derived from an EMBL/GenBank/DDBJ whole genome shotgun (WGS) entry which is preliminary data.</text>
</comment>
<protein>
    <recommendedName>
        <fullName evidence="4">AAA family ATPase</fullName>
    </recommendedName>
</protein>
<dbReference type="Proteomes" id="UP001596180">
    <property type="component" value="Unassembled WGS sequence"/>
</dbReference>
<dbReference type="EMBL" id="JBHSOA010000002">
    <property type="protein sequence ID" value="MFC5850347.1"/>
    <property type="molecule type" value="Genomic_DNA"/>
</dbReference>